<dbReference type="HOGENOM" id="CLU_2086146_0_0_1"/>
<proteinExistence type="predicted"/>
<keyword evidence="2" id="KW-1185">Reference proteome</keyword>
<dbReference type="AlphaFoldDB" id="A0A075B0N3"/>
<protein>
    <submittedName>
        <fullName evidence="1">Uncharacterized protein</fullName>
    </submittedName>
</protein>
<name>A0A075B0N3_ROZAC</name>
<evidence type="ECO:0000313" key="2">
    <source>
        <dbReference type="Proteomes" id="UP000030755"/>
    </source>
</evidence>
<reference evidence="1 2" key="1">
    <citation type="journal article" date="2013" name="Curr. Biol.">
        <title>Shared signatures of parasitism and phylogenomics unite Cryptomycota and microsporidia.</title>
        <authorList>
            <person name="James T.Y."/>
            <person name="Pelin A."/>
            <person name="Bonen L."/>
            <person name="Ahrendt S."/>
            <person name="Sain D."/>
            <person name="Corradi N."/>
            <person name="Stajich J.E."/>
        </authorList>
    </citation>
    <scope>NUCLEOTIDE SEQUENCE [LARGE SCALE GENOMIC DNA]</scope>
    <source>
        <strain evidence="1 2">CSF55</strain>
    </source>
</reference>
<evidence type="ECO:0000313" key="1">
    <source>
        <dbReference type="EMBL" id="EPZ34529.1"/>
    </source>
</evidence>
<gene>
    <name evidence="1" type="ORF">O9G_001785</name>
</gene>
<accession>A0A075B0N3</accession>
<dbReference type="EMBL" id="KE560945">
    <property type="protein sequence ID" value="EPZ34529.1"/>
    <property type="molecule type" value="Genomic_DNA"/>
</dbReference>
<organism evidence="1 2">
    <name type="scientific">Rozella allomycis (strain CSF55)</name>
    <dbReference type="NCBI Taxonomy" id="988480"/>
    <lineage>
        <taxon>Eukaryota</taxon>
        <taxon>Fungi</taxon>
        <taxon>Fungi incertae sedis</taxon>
        <taxon>Cryptomycota</taxon>
        <taxon>Cryptomycota incertae sedis</taxon>
        <taxon>Rozella</taxon>
    </lineage>
</organism>
<dbReference type="Proteomes" id="UP000030755">
    <property type="component" value="Unassembled WGS sequence"/>
</dbReference>
<sequence>MTISIPKLAYSLKIIEKINENAKAHQRPKNSKRFYIACPLEICPIMNQIYPEESVIPYNSIFNAFDLFLKFAGTEVALLSMENNDWDSLFNGIIERMNISYPMTKNTKQGDMISDTI</sequence>